<evidence type="ECO:0000256" key="5">
    <source>
        <dbReference type="ARBA" id="ARBA00022989"/>
    </source>
</evidence>
<gene>
    <name evidence="9" type="ORF">E8A74_08605</name>
</gene>
<reference evidence="9 10" key="1">
    <citation type="submission" date="2019-04" db="EMBL/GenBank/DDBJ databases">
        <authorList>
            <person name="Li Y."/>
            <person name="Wang J."/>
        </authorList>
    </citation>
    <scope>NUCLEOTIDE SEQUENCE [LARGE SCALE GENOMIC DNA]</scope>
    <source>
        <strain evidence="9 10">DSM 14668</strain>
    </source>
</reference>
<dbReference type="Proteomes" id="UP000309215">
    <property type="component" value="Unassembled WGS sequence"/>
</dbReference>
<dbReference type="AlphaFoldDB" id="A0A4U1JH59"/>
<evidence type="ECO:0000256" key="4">
    <source>
        <dbReference type="ARBA" id="ARBA00022692"/>
    </source>
</evidence>
<name>A0A4U1JH59_9BACT</name>
<sequence>MSTEDTFDPEAAQDSGPNAPRSAPNQRPRAPQPQKGSLVKYKAALRKAKRKNAREPEIDFLNITAMLDLMTIILVFLLKSLASSAGAIPQSDDLRLPQSVMVGEPSDEGVLVVVSKTQILVGEESTPVVTLPSREQLAQSGIDAKHKRSGPNDLYIVPLANSLQHAREIDKAVRAAKGLDPSTSEARIVADKTTPYRLLIEVLYTLGQSEFGKYHLMILSGKK</sequence>
<keyword evidence="3" id="KW-1003">Cell membrane</keyword>
<dbReference type="Pfam" id="PF02472">
    <property type="entry name" value="ExbD"/>
    <property type="match status" value="1"/>
</dbReference>
<evidence type="ECO:0000313" key="9">
    <source>
        <dbReference type="EMBL" id="TKD10493.1"/>
    </source>
</evidence>
<evidence type="ECO:0000256" key="7">
    <source>
        <dbReference type="RuleBase" id="RU003879"/>
    </source>
</evidence>
<keyword evidence="5" id="KW-1133">Transmembrane helix</keyword>
<feature type="compositionally biased region" description="Low complexity" evidence="8">
    <location>
        <begin position="17"/>
        <end position="34"/>
    </location>
</feature>
<dbReference type="GO" id="GO:0022857">
    <property type="term" value="F:transmembrane transporter activity"/>
    <property type="evidence" value="ECO:0007669"/>
    <property type="project" value="InterPro"/>
</dbReference>
<dbReference type="RefSeq" id="WP_136928459.1">
    <property type="nucleotide sequence ID" value="NZ_SSMQ01000006.1"/>
</dbReference>
<accession>A0A4U1JH59</accession>
<comment type="similarity">
    <text evidence="2 7">Belongs to the ExbD/TolR family.</text>
</comment>
<evidence type="ECO:0000256" key="8">
    <source>
        <dbReference type="SAM" id="MobiDB-lite"/>
    </source>
</evidence>
<evidence type="ECO:0000313" key="10">
    <source>
        <dbReference type="Proteomes" id="UP000309215"/>
    </source>
</evidence>
<dbReference type="EMBL" id="SSMQ01000006">
    <property type="protein sequence ID" value="TKD10493.1"/>
    <property type="molecule type" value="Genomic_DNA"/>
</dbReference>
<keyword evidence="6" id="KW-0472">Membrane</keyword>
<comment type="subcellular location">
    <subcellularLocation>
        <location evidence="1">Cell membrane</location>
        <topology evidence="1">Single-pass membrane protein</topology>
    </subcellularLocation>
    <subcellularLocation>
        <location evidence="7">Cell membrane</location>
        <topology evidence="7">Single-pass type II membrane protein</topology>
    </subcellularLocation>
</comment>
<feature type="region of interest" description="Disordered" evidence="8">
    <location>
        <begin position="1"/>
        <end position="38"/>
    </location>
</feature>
<evidence type="ECO:0000256" key="6">
    <source>
        <dbReference type="ARBA" id="ARBA00023136"/>
    </source>
</evidence>
<dbReference type="InterPro" id="IPR003400">
    <property type="entry name" value="ExbD"/>
</dbReference>
<organism evidence="9 10">
    <name type="scientific">Polyangium fumosum</name>
    <dbReference type="NCBI Taxonomy" id="889272"/>
    <lineage>
        <taxon>Bacteria</taxon>
        <taxon>Pseudomonadati</taxon>
        <taxon>Myxococcota</taxon>
        <taxon>Polyangia</taxon>
        <taxon>Polyangiales</taxon>
        <taxon>Polyangiaceae</taxon>
        <taxon>Polyangium</taxon>
    </lineage>
</organism>
<keyword evidence="10" id="KW-1185">Reference proteome</keyword>
<keyword evidence="7" id="KW-0813">Transport</keyword>
<keyword evidence="4 7" id="KW-0812">Transmembrane</keyword>
<evidence type="ECO:0000256" key="2">
    <source>
        <dbReference type="ARBA" id="ARBA00005811"/>
    </source>
</evidence>
<protein>
    <submittedName>
        <fullName evidence="9">Biopolymer transporter ExbD</fullName>
    </submittedName>
</protein>
<evidence type="ECO:0000256" key="3">
    <source>
        <dbReference type="ARBA" id="ARBA00022475"/>
    </source>
</evidence>
<evidence type="ECO:0000256" key="1">
    <source>
        <dbReference type="ARBA" id="ARBA00004162"/>
    </source>
</evidence>
<dbReference type="GO" id="GO:0015031">
    <property type="term" value="P:protein transport"/>
    <property type="evidence" value="ECO:0007669"/>
    <property type="project" value="UniProtKB-KW"/>
</dbReference>
<keyword evidence="7" id="KW-0653">Protein transport</keyword>
<dbReference type="OrthoDB" id="9807529at2"/>
<proteinExistence type="inferred from homology"/>
<dbReference type="GO" id="GO:0005886">
    <property type="term" value="C:plasma membrane"/>
    <property type="evidence" value="ECO:0007669"/>
    <property type="project" value="UniProtKB-SubCell"/>
</dbReference>
<comment type="caution">
    <text evidence="9">The sequence shown here is derived from an EMBL/GenBank/DDBJ whole genome shotgun (WGS) entry which is preliminary data.</text>
</comment>